<organism evidence="2 3">
    <name type="scientific">Cordylochernes scorpioides</name>
    <dbReference type="NCBI Taxonomy" id="51811"/>
    <lineage>
        <taxon>Eukaryota</taxon>
        <taxon>Metazoa</taxon>
        <taxon>Ecdysozoa</taxon>
        <taxon>Arthropoda</taxon>
        <taxon>Chelicerata</taxon>
        <taxon>Arachnida</taxon>
        <taxon>Pseudoscorpiones</taxon>
        <taxon>Cheliferoidea</taxon>
        <taxon>Chernetidae</taxon>
        <taxon>Cordylochernes</taxon>
    </lineage>
</organism>
<accession>A0ABY6LWL7</accession>
<sequence length="187" mass="21843">MKRCLKEQRFEDLQVAKRSIKTWLRKQPSVYFQSGLTAWSGALLRQYVVLEAAVARAERRLPLERYNVRQEELERHRDHLLQLEAAEYDARAIQTSQTKKEERDKPSNFDYTFGNREQNFTRTSAENFNRDGTKDRPGLARPRAAGHERRTGGRHLRTQPAGPWLEARVAGRKSLWSESLPHTDIEV</sequence>
<feature type="region of interest" description="Disordered" evidence="1">
    <location>
        <begin position="94"/>
        <end position="163"/>
    </location>
</feature>
<evidence type="ECO:0000256" key="1">
    <source>
        <dbReference type="SAM" id="MobiDB-lite"/>
    </source>
</evidence>
<evidence type="ECO:0000313" key="2">
    <source>
        <dbReference type="EMBL" id="UYV83925.1"/>
    </source>
</evidence>
<protein>
    <submittedName>
        <fullName evidence="2">Uncharacterized protein</fullName>
    </submittedName>
</protein>
<feature type="compositionally biased region" description="Basic and acidic residues" evidence="1">
    <location>
        <begin position="98"/>
        <end position="107"/>
    </location>
</feature>
<dbReference type="EMBL" id="CP092886">
    <property type="protein sequence ID" value="UYV83925.1"/>
    <property type="molecule type" value="Genomic_DNA"/>
</dbReference>
<gene>
    <name evidence="2" type="ORF">LAZ67_X000618</name>
</gene>
<name>A0ABY6LWL7_9ARAC</name>
<proteinExistence type="predicted"/>
<reference evidence="2 3" key="1">
    <citation type="submission" date="2022-03" db="EMBL/GenBank/DDBJ databases">
        <title>A chromosomal length assembly of Cordylochernes scorpioides.</title>
        <authorList>
            <person name="Zeh D."/>
            <person name="Zeh J."/>
        </authorList>
    </citation>
    <scope>NUCLEOTIDE SEQUENCE [LARGE SCALE GENOMIC DNA]</scope>
    <source>
        <strain evidence="2">IN4F17</strain>
        <tissue evidence="2">Whole Body</tissue>
    </source>
</reference>
<dbReference type="Proteomes" id="UP001235939">
    <property type="component" value="Chromosome X"/>
</dbReference>
<evidence type="ECO:0000313" key="3">
    <source>
        <dbReference type="Proteomes" id="UP001235939"/>
    </source>
</evidence>
<feature type="compositionally biased region" description="Polar residues" evidence="1">
    <location>
        <begin position="115"/>
        <end position="127"/>
    </location>
</feature>
<feature type="compositionally biased region" description="Basic and acidic residues" evidence="1">
    <location>
        <begin position="128"/>
        <end position="138"/>
    </location>
</feature>
<keyword evidence="3" id="KW-1185">Reference proteome</keyword>